<dbReference type="EMBL" id="SRZC01000040">
    <property type="protein sequence ID" value="TGX79621.1"/>
    <property type="molecule type" value="Genomic_DNA"/>
</dbReference>
<sequence>MIRLLPERHILTLQTLLTMTICMPVLTCEAQTCIEKPSNLFRDGDVIMKQHILCKDIGQAGTDVIWNIMETPVADKVYRQKYMSVSGSDTHMASIENATIYSYELRNDTLFTCGFENNTTKISYRLQEPHLIFPMKYGDSHSGFFHGTGIYCDRIALRSFGRYEISADAYGKLVLPEGDTLKDVIRLHTERFLSSVRYPADSLPAISSAPFPEDSIRKHLGEEPYIMKSDIYRWYAKGCRYPVLESFITTLPGNEDKQRTASFYYPASLQQQLAYDAENDNTTSGNSNKDKTAVPSDRFMYSACRTGKTSVRLEYTLPGQSQVCYSIYTTDGKAVYRSVPYRQNSGKHQEEIDLSDYTDGIYILEIHIGDERYTEKIILRR</sequence>
<dbReference type="Proteomes" id="UP000308886">
    <property type="component" value="Unassembled WGS sequence"/>
</dbReference>
<keyword evidence="2" id="KW-1185">Reference proteome</keyword>
<evidence type="ECO:0000313" key="1">
    <source>
        <dbReference type="EMBL" id="TGX79621.1"/>
    </source>
</evidence>
<protein>
    <submittedName>
        <fullName evidence="1">T9SS type A sorting domain-containing protein</fullName>
    </submittedName>
</protein>
<proteinExistence type="predicted"/>
<accession>A0AC61QLH1</accession>
<organism evidence="1 2">
    <name type="scientific">Palleniella muris</name>
    <dbReference type="NCBI Taxonomy" id="3038145"/>
    <lineage>
        <taxon>Bacteria</taxon>
        <taxon>Pseudomonadati</taxon>
        <taxon>Bacteroidota</taxon>
        <taxon>Bacteroidia</taxon>
        <taxon>Bacteroidales</taxon>
        <taxon>Prevotellaceae</taxon>
        <taxon>Palleniella</taxon>
    </lineage>
</organism>
<comment type="caution">
    <text evidence="1">The sequence shown here is derived from an EMBL/GenBank/DDBJ whole genome shotgun (WGS) entry which is preliminary data.</text>
</comment>
<evidence type="ECO:0000313" key="2">
    <source>
        <dbReference type="Proteomes" id="UP000308886"/>
    </source>
</evidence>
<name>A0AC61QLH1_9BACT</name>
<gene>
    <name evidence="1" type="ORF">E5358_14715</name>
</gene>
<reference evidence="1" key="1">
    <citation type="submission" date="2019-04" db="EMBL/GenBank/DDBJ databases">
        <title>Microbes associate with the intestines of laboratory mice.</title>
        <authorList>
            <person name="Navarre W."/>
            <person name="Wong E."/>
            <person name="Huang K."/>
            <person name="Tropini C."/>
            <person name="Ng K."/>
            <person name="Yu B."/>
        </authorList>
    </citation>
    <scope>NUCLEOTIDE SEQUENCE</scope>
    <source>
        <strain evidence="1">NM73_A23</strain>
    </source>
</reference>